<evidence type="ECO:0000256" key="1">
    <source>
        <dbReference type="SAM" id="Phobius"/>
    </source>
</evidence>
<feature type="transmembrane region" description="Helical" evidence="1">
    <location>
        <begin position="14"/>
        <end position="33"/>
    </location>
</feature>
<protein>
    <recommendedName>
        <fullName evidence="4">DUF5683 domain-containing protein</fullName>
    </recommendedName>
</protein>
<dbReference type="AlphaFoldDB" id="A0A2H0XDG4"/>
<sequence>MELQLLSTSLKKQIFMYLISFLLPPFGLGWAFKYIKNGDQKAKKIGWVIVAVTVISLAVNIVLFKSAMAEFYSVISNNSQMYRDLGY</sequence>
<evidence type="ECO:0000313" key="2">
    <source>
        <dbReference type="EMBL" id="PIS22901.1"/>
    </source>
</evidence>
<evidence type="ECO:0008006" key="4">
    <source>
        <dbReference type="Google" id="ProtNLM"/>
    </source>
</evidence>
<name>A0A2H0XDG4_UNCKA</name>
<accession>A0A2H0XDG4</accession>
<evidence type="ECO:0000313" key="3">
    <source>
        <dbReference type="Proteomes" id="UP000230340"/>
    </source>
</evidence>
<keyword evidence="1" id="KW-1133">Transmembrane helix</keyword>
<proteinExistence type="predicted"/>
<feature type="transmembrane region" description="Helical" evidence="1">
    <location>
        <begin position="45"/>
        <end position="64"/>
    </location>
</feature>
<reference evidence="3" key="1">
    <citation type="submission" date="2017-09" db="EMBL/GenBank/DDBJ databases">
        <title>Depth-based differentiation of microbial function through sediment-hosted aquifers and enrichment of novel symbionts in the deep terrestrial subsurface.</title>
        <authorList>
            <person name="Probst A.J."/>
            <person name="Ladd B."/>
            <person name="Jarett J.K."/>
            <person name="Geller-Mcgrath D.E."/>
            <person name="Sieber C.M.K."/>
            <person name="Emerson J.B."/>
            <person name="Anantharaman K."/>
            <person name="Thomas B.C."/>
            <person name="Malmstrom R."/>
            <person name="Stieglmeier M."/>
            <person name="Klingl A."/>
            <person name="Woyke T."/>
            <person name="Ryan C.M."/>
            <person name="Banfield J.F."/>
        </authorList>
    </citation>
    <scope>NUCLEOTIDE SEQUENCE [LARGE SCALE GENOMIC DNA]</scope>
</reference>
<organism evidence="2 3">
    <name type="scientific">candidate division WWE3 bacterium CG08_land_8_20_14_0_20_40_13</name>
    <dbReference type="NCBI Taxonomy" id="1975084"/>
    <lineage>
        <taxon>Bacteria</taxon>
        <taxon>Katanobacteria</taxon>
    </lineage>
</organism>
<dbReference type="Proteomes" id="UP000230340">
    <property type="component" value="Unassembled WGS sequence"/>
</dbReference>
<gene>
    <name evidence="2" type="ORF">COT49_02930</name>
</gene>
<keyword evidence="1" id="KW-0812">Transmembrane</keyword>
<comment type="caution">
    <text evidence="2">The sequence shown here is derived from an EMBL/GenBank/DDBJ whole genome shotgun (WGS) entry which is preliminary data.</text>
</comment>
<keyword evidence="1" id="KW-0472">Membrane</keyword>
<dbReference type="EMBL" id="PEYT01000026">
    <property type="protein sequence ID" value="PIS22901.1"/>
    <property type="molecule type" value="Genomic_DNA"/>
</dbReference>